<dbReference type="EMBL" id="FOFA01000002">
    <property type="protein sequence ID" value="SEQ01075.1"/>
    <property type="molecule type" value="Genomic_DNA"/>
</dbReference>
<dbReference type="OrthoDB" id="4420885at2"/>
<evidence type="ECO:0000313" key="4">
    <source>
        <dbReference type="Proteomes" id="UP000198504"/>
    </source>
</evidence>
<evidence type="ECO:0000313" key="3">
    <source>
        <dbReference type="EMBL" id="SEQ01075.1"/>
    </source>
</evidence>
<name>A0A1H9CIQ4_9ACTN</name>
<accession>A0A1H9CIQ4</accession>
<sequence length="377" mass="38518">MDEVWILGGTGRTGRAVASALAGSGAEPVLVGRDPDRLRAAAAEGGHRTLALPDVRAMAGAVAREHPAIVLSTVGPFTTSAPRLVDACLAAGSDYVDVANDLAAVPAVLARHAEAERAGRTLVTGAGFGVAATESVVVRLCDGSRRAVHVRTDMLPSMASDGGLVGEALAGTVLEGLPGVPGGGRFTGRRYRHGRLSAAPIGGEVRELVTPGGDRVRAGLMPLGELVAAQRASGAPSVDCASGAAPSAAARTALRLGSGLLHVGPLRRFATRRLAAVRLPARPAPRSHSWGHATVTWEDGTRSEGWLRLPDAQVATVAFAAEVCRRLARGEGRPGAFTPAALFGPDLATSVGGEFVDPDGADDPGQSSEVRPRPTER</sequence>
<dbReference type="Gene3D" id="3.40.50.720">
    <property type="entry name" value="NAD(P)-binding Rossmann-like Domain"/>
    <property type="match status" value="1"/>
</dbReference>
<dbReference type="STRING" id="1036181.SAMN05421756_102224"/>
<dbReference type="AlphaFoldDB" id="A0A1H9CIQ4"/>
<organism evidence="3 4">
    <name type="scientific">Microlunatus flavus</name>
    <dbReference type="NCBI Taxonomy" id="1036181"/>
    <lineage>
        <taxon>Bacteria</taxon>
        <taxon>Bacillati</taxon>
        <taxon>Actinomycetota</taxon>
        <taxon>Actinomycetes</taxon>
        <taxon>Propionibacteriales</taxon>
        <taxon>Propionibacteriaceae</taxon>
        <taxon>Microlunatus</taxon>
    </lineage>
</organism>
<gene>
    <name evidence="3" type="ORF">SAMN05421756_102224</name>
</gene>
<dbReference type="PANTHER" id="PTHR43781">
    <property type="entry name" value="SACCHAROPINE DEHYDROGENASE"/>
    <property type="match status" value="1"/>
</dbReference>
<protein>
    <submittedName>
        <fullName evidence="3">Uncharacterized conserved protein</fullName>
    </submittedName>
</protein>
<feature type="domain" description="Saccharopine dehydrogenase NADP binding" evidence="2">
    <location>
        <begin position="4"/>
        <end position="123"/>
    </location>
</feature>
<evidence type="ECO:0000259" key="2">
    <source>
        <dbReference type="Pfam" id="PF03435"/>
    </source>
</evidence>
<dbReference type="RefSeq" id="WP_091178132.1">
    <property type="nucleotide sequence ID" value="NZ_FOFA01000002.1"/>
</dbReference>
<feature type="region of interest" description="Disordered" evidence="1">
    <location>
        <begin position="349"/>
        <end position="377"/>
    </location>
</feature>
<dbReference type="Pfam" id="PF03435">
    <property type="entry name" value="Sacchrp_dh_NADP"/>
    <property type="match status" value="1"/>
</dbReference>
<dbReference type="InterPro" id="IPR005097">
    <property type="entry name" value="Sacchrp_dh_NADP-bd"/>
</dbReference>
<dbReference type="SUPFAM" id="SSF51735">
    <property type="entry name" value="NAD(P)-binding Rossmann-fold domains"/>
    <property type="match status" value="1"/>
</dbReference>
<keyword evidence="4" id="KW-1185">Reference proteome</keyword>
<evidence type="ECO:0000256" key="1">
    <source>
        <dbReference type="SAM" id="MobiDB-lite"/>
    </source>
</evidence>
<reference evidence="4" key="1">
    <citation type="submission" date="2016-10" db="EMBL/GenBank/DDBJ databases">
        <authorList>
            <person name="Varghese N."/>
            <person name="Submissions S."/>
        </authorList>
    </citation>
    <scope>NUCLEOTIDE SEQUENCE [LARGE SCALE GENOMIC DNA]</scope>
    <source>
        <strain evidence="4">CGMCC 4.6856</strain>
    </source>
</reference>
<dbReference type="InterPro" id="IPR036291">
    <property type="entry name" value="NAD(P)-bd_dom_sf"/>
</dbReference>
<dbReference type="PANTHER" id="PTHR43781:SF1">
    <property type="entry name" value="SACCHAROPINE DEHYDROGENASE"/>
    <property type="match status" value="1"/>
</dbReference>
<dbReference type="Proteomes" id="UP000198504">
    <property type="component" value="Unassembled WGS sequence"/>
</dbReference>
<proteinExistence type="predicted"/>